<proteinExistence type="predicted"/>
<dbReference type="Pfam" id="PF20146">
    <property type="entry name" value="NRF"/>
    <property type="match status" value="1"/>
</dbReference>
<dbReference type="Pfam" id="PF01757">
    <property type="entry name" value="Acyl_transf_3"/>
    <property type="match status" value="1"/>
</dbReference>
<feature type="transmembrane region" description="Helical" evidence="1">
    <location>
        <begin position="500"/>
        <end position="519"/>
    </location>
</feature>
<feature type="signal peptide" evidence="2">
    <location>
        <begin position="1"/>
        <end position="21"/>
    </location>
</feature>
<evidence type="ECO:0000313" key="5">
    <source>
        <dbReference type="Proteomes" id="UP001634394"/>
    </source>
</evidence>
<dbReference type="InterPro" id="IPR002656">
    <property type="entry name" value="Acyl_transf_3_dom"/>
</dbReference>
<name>A0ABD3WCF9_SINWO</name>
<dbReference type="InterPro" id="IPR006621">
    <property type="entry name" value="Nose-resist-to-fluoxetine_N"/>
</dbReference>
<reference evidence="4 5" key="1">
    <citation type="submission" date="2024-11" db="EMBL/GenBank/DDBJ databases">
        <title>Chromosome-level genome assembly of the freshwater bivalve Anodonta woodiana.</title>
        <authorList>
            <person name="Chen X."/>
        </authorList>
    </citation>
    <scope>NUCLEOTIDE SEQUENCE [LARGE SCALE GENOMIC DNA]</scope>
    <source>
        <strain evidence="4">MN2024</strain>
        <tissue evidence="4">Gills</tissue>
    </source>
</reference>
<keyword evidence="1" id="KW-0812">Transmembrane</keyword>
<feature type="transmembrane region" description="Helical" evidence="1">
    <location>
        <begin position="526"/>
        <end position="549"/>
    </location>
</feature>
<feature type="transmembrane region" description="Helical" evidence="1">
    <location>
        <begin position="576"/>
        <end position="592"/>
    </location>
</feature>
<evidence type="ECO:0000256" key="2">
    <source>
        <dbReference type="SAM" id="SignalP"/>
    </source>
</evidence>
<dbReference type="PANTHER" id="PTHR11161:SF0">
    <property type="entry name" value="O-ACYLTRANSFERASE LIKE PROTEIN"/>
    <property type="match status" value="1"/>
</dbReference>
<feature type="transmembrane region" description="Helical" evidence="1">
    <location>
        <begin position="642"/>
        <end position="667"/>
    </location>
</feature>
<dbReference type="InterPro" id="IPR052728">
    <property type="entry name" value="O2_lipid_transport_reg"/>
</dbReference>
<feature type="transmembrane region" description="Helical" evidence="1">
    <location>
        <begin position="438"/>
        <end position="456"/>
    </location>
</feature>
<dbReference type="EMBL" id="JBJQND010000007">
    <property type="protein sequence ID" value="KAL3870250.1"/>
    <property type="molecule type" value="Genomic_DNA"/>
</dbReference>
<feature type="chain" id="PRO_5044780265" description="Nose resistant-to-fluoxetine protein N-terminal domain-containing protein" evidence="2">
    <location>
        <begin position="22"/>
        <end position="749"/>
    </location>
</feature>
<accession>A0ABD3WCF9</accession>
<evidence type="ECO:0000313" key="4">
    <source>
        <dbReference type="EMBL" id="KAL3870250.1"/>
    </source>
</evidence>
<feature type="transmembrane region" description="Helical" evidence="1">
    <location>
        <begin position="604"/>
        <end position="622"/>
    </location>
</feature>
<feature type="transmembrane region" description="Helical" evidence="1">
    <location>
        <begin position="393"/>
        <end position="417"/>
    </location>
</feature>
<protein>
    <recommendedName>
        <fullName evidence="3">Nose resistant-to-fluoxetine protein N-terminal domain-containing protein</fullName>
    </recommendedName>
</protein>
<dbReference type="AlphaFoldDB" id="A0ABD3WCF9"/>
<evidence type="ECO:0000256" key="1">
    <source>
        <dbReference type="SAM" id="Phobius"/>
    </source>
</evidence>
<comment type="caution">
    <text evidence="4">The sequence shown here is derived from an EMBL/GenBank/DDBJ whole genome shotgun (WGS) entry which is preliminary data.</text>
</comment>
<keyword evidence="5" id="KW-1185">Reference proteome</keyword>
<feature type="transmembrane region" description="Helical" evidence="1">
    <location>
        <begin position="709"/>
        <end position="731"/>
    </location>
</feature>
<dbReference type="Proteomes" id="UP001634394">
    <property type="component" value="Unassembled WGS sequence"/>
</dbReference>
<organism evidence="4 5">
    <name type="scientific">Sinanodonta woodiana</name>
    <name type="common">Chinese pond mussel</name>
    <name type="synonym">Anodonta woodiana</name>
    <dbReference type="NCBI Taxonomy" id="1069815"/>
    <lineage>
        <taxon>Eukaryota</taxon>
        <taxon>Metazoa</taxon>
        <taxon>Spiralia</taxon>
        <taxon>Lophotrochozoa</taxon>
        <taxon>Mollusca</taxon>
        <taxon>Bivalvia</taxon>
        <taxon>Autobranchia</taxon>
        <taxon>Heteroconchia</taxon>
        <taxon>Palaeoheterodonta</taxon>
        <taxon>Unionida</taxon>
        <taxon>Unionoidea</taxon>
        <taxon>Unionidae</taxon>
        <taxon>Unioninae</taxon>
        <taxon>Sinanodonta</taxon>
    </lineage>
</organism>
<gene>
    <name evidence="4" type="ORF">ACJMK2_038327</name>
</gene>
<dbReference type="SMART" id="SM00703">
    <property type="entry name" value="NRF"/>
    <property type="match status" value="1"/>
</dbReference>
<keyword evidence="2" id="KW-0732">Signal</keyword>
<feature type="transmembrane region" description="Helical" evidence="1">
    <location>
        <begin position="679"/>
        <end position="697"/>
    </location>
</feature>
<evidence type="ECO:0000259" key="3">
    <source>
        <dbReference type="SMART" id="SM00703"/>
    </source>
</evidence>
<keyword evidence="1" id="KW-0472">Membrane</keyword>
<keyword evidence="1" id="KW-1133">Transmembrane helix</keyword>
<feature type="domain" description="Nose resistant-to-fluoxetine protein N-terminal" evidence="3">
    <location>
        <begin position="86"/>
        <end position="226"/>
    </location>
</feature>
<sequence>MNRRIKWTLLLLHGLVCQTHSDATPSTGDLNKLHEELRKVQLVLDYILTDDAVLSDITESPGTPRTHSFFAADHLKVNTSPGYNVTDTCRNHTDMLIKALIRREQWAIRFIDALGKLESDILDGNTIWLGSYDECINAQAVVYDDTSNKSVYPYRGQYCMASIYLSNSNIVKFISGPTAFTFGICVPETCDNTDTEALLKAALSMLPWNVTANIYPTVQCQERDRAFDDRAIAVTVVASFIAVIICLGTTYDVITRFIGTYDAHSSLGQVSETHPIAKDTHINDGLYENVNDTIHLSETKDTKKECVVKCQIAVRQFKEGTIAHILLAFSMYSNAVKILSTKQATGSLGAVNGIRFLSMSWVILGHTFGYGKQLGSNLGFLIPKMLKRFTFQAIYNGTFSVDSFFVLSGLLLAYLTFRDLEKVGGVKKFGWKMFYFHRFWRLTPPYMLLMMVYVPTVKYWSDGPLWPKDGFEYNYCKDTWWINLLYINNIVEDDKTCMGWGWYLANDMQFFVVSPILMISLYKSPIIGGIVSGIFLVATIITSGVIASVNNIGADLTTHEKNNGIMELYDRPYCRMGPYIIGILTGYILFKTECKVRLGRKQNVVGWLIATGIAMAVLYGLYDPYDNTRSNGVSAFYLSTARTAWGVALAWVIFACAIGYGGFINTLLSWNVYIPLGRLTYCAYLIHPIILSVYYFSRRSTIVFNDLEISYLFVGHLVIAYAAAFVLSLAFESPMMALEKFLLNRDRRS</sequence>
<dbReference type="PANTHER" id="PTHR11161">
    <property type="entry name" value="O-ACYLTRANSFERASE"/>
    <property type="match status" value="1"/>
</dbReference>